<reference evidence="2" key="1">
    <citation type="submission" date="2019-06" db="EMBL/GenBank/DDBJ databases">
        <title>The complete genome of Emcibacter congregatus ZYLT.</title>
        <authorList>
            <person name="Zhao Z."/>
        </authorList>
    </citation>
    <scope>NUCLEOTIDE SEQUENCE [LARGE SCALE GENOMIC DNA]</scope>
    <source>
        <strain evidence="2">MCCC 1A06723</strain>
    </source>
</reference>
<dbReference type="Proteomes" id="UP000319148">
    <property type="component" value="Unassembled WGS sequence"/>
</dbReference>
<dbReference type="AlphaFoldDB" id="A0A501PPB4"/>
<comment type="caution">
    <text evidence="1">The sequence shown here is derived from an EMBL/GenBank/DDBJ whole genome shotgun (WGS) entry which is preliminary data.</text>
</comment>
<protein>
    <submittedName>
        <fullName evidence="1">DUF2891 domain-containing protein</fullName>
    </submittedName>
</protein>
<dbReference type="InterPro" id="IPR021365">
    <property type="entry name" value="DUF2891"/>
</dbReference>
<evidence type="ECO:0000313" key="1">
    <source>
        <dbReference type="EMBL" id="TPD61824.1"/>
    </source>
</evidence>
<sequence length="367" mass="41676">MNLFRILVLIGLAVPARAETGEPVFDAAQAGRFADLALKCIHREYPNKISHMMQSDGHVAPPRDLHPVFYGCFDWHSAVHGHWMLVRLLHVGPDGDYKHNILPALAQSFTPDRVAGEVAYFRARMGSSFERPYGLAWFLQLMTELRQWQDPIGQQWARTLEPLEAVVVENIKIWLPKLVYPVRIGTHNQTAFAWGLMLDWARQAGDQDLEQLIVARVREFHEKDQKCPLAYEPSGEDFMSPCLMEADLMRRVLPPKKFSRWFRKFMPQVPKDGSWDWLPPGIVGDIADGKLAHLDGLNLSRAWNLENIAAALSKRDRRRPSLLNAARVHRSVGLQAVTGEHYAGGHWLASFATYLMTHRGLDAPLGQ</sequence>
<organism evidence="1 2">
    <name type="scientific">Emcibacter nanhaiensis</name>
    <dbReference type="NCBI Taxonomy" id="1505037"/>
    <lineage>
        <taxon>Bacteria</taxon>
        <taxon>Pseudomonadati</taxon>
        <taxon>Pseudomonadota</taxon>
        <taxon>Alphaproteobacteria</taxon>
        <taxon>Emcibacterales</taxon>
        <taxon>Emcibacteraceae</taxon>
        <taxon>Emcibacter</taxon>
    </lineage>
</organism>
<keyword evidence="2" id="KW-1185">Reference proteome</keyword>
<dbReference type="EMBL" id="VFIY01000005">
    <property type="protein sequence ID" value="TPD61824.1"/>
    <property type="molecule type" value="Genomic_DNA"/>
</dbReference>
<name>A0A501PPB4_9PROT</name>
<gene>
    <name evidence="1" type="ORF">FIV46_06340</name>
</gene>
<dbReference type="RefSeq" id="WP_139939584.1">
    <property type="nucleotide sequence ID" value="NZ_JBHSYP010000003.1"/>
</dbReference>
<accession>A0A501PPB4</accession>
<proteinExistence type="predicted"/>
<dbReference type="Pfam" id="PF11199">
    <property type="entry name" value="DUF2891"/>
    <property type="match status" value="1"/>
</dbReference>
<dbReference type="OrthoDB" id="9779797at2"/>
<evidence type="ECO:0000313" key="2">
    <source>
        <dbReference type="Proteomes" id="UP000319148"/>
    </source>
</evidence>